<dbReference type="KEGG" id="dli:dnl_01880"/>
<dbReference type="AlphaFoldDB" id="A0A975GE98"/>
<dbReference type="EMBL" id="CP061799">
    <property type="protein sequence ID" value="QTA77983.1"/>
    <property type="molecule type" value="Genomic_DNA"/>
</dbReference>
<keyword evidence="2" id="KW-1185">Reference proteome</keyword>
<proteinExistence type="predicted"/>
<organism evidence="1 2">
    <name type="scientific">Desulfonema limicola</name>
    <dbReference type="NCBI Taxonomy" id="45656"/>
    <lineage>
        <taxon>Bacteria</taxon>
        <taxon>Pseudomonadati</taxon>
        <taxon>Thermodesulfobacteriota</taxon>
        <taxon>Desulfobacteria</taxon>
        <taxon>Desulfobacterales</taxon>
        <taxon>Desulfococcaceae</taxon>
        <taxon>Desulfonema</taxon>
    </lineage>
</organism>
<evidence type="ECO:0000313" key="1">
    <source>
        <dbReference type="EMBL" id="QTA77983.1"/>
    </source>
</evidence>
<gene>
    <name evidence="1" type="ORF">dnl_01880</name>
</gene>
<accession>A0A975GE98</accession>
<reference evidence="1" key="1">
    <citation type="journal article" date="2021" name="Microb. Physiol.">
        <title>Proteogenomic Insights into the Physiology of Marine, Sulfate-Reducing, Filamentous Desulfonema limicola and Desulfonema magnum.</title>
        <authorList>
            <person name="Schnaars V."/>
            <person name="Wohlbrand L."/>
            <person name="Scheve S."/>
            <person name="Hinrichs C."/>
            <person name="Reinhardt R."/>
            <person name="Rabus R."/>
        </authorList>
    </citation>
    <scope>NUCLEOTIDE SEQUENCE</scope>
    <source>
        <strain evidence="1">5ac10</strain>
    </source>
</reference>
<name>A0A975GE98_9BACT</name>
<protein>
    <submittedName>
        <fullName evidence="1">Uncharacterized protein</fullName>
    </submittedName>
</protein>
<sequence length="40" mass="4652">MLTGMNKTSDILLDYGYYITIMTRRISENLGGMKYQEIFA</sequence>
<dbReference type="Proteomes" id="UP000663720">
    <property type="component" value="Chromosome"/>
</dbReference>
<evidence type="ECO:0000313" key="2">
    <source>
        <dbReference type="Proteomes" id="UP000663720"/>
    </source>
</evidence>